<keyword evidence="3" id="KW-1185">Reference proteome</keyword>
<proteinExistence type="predicted"/>
<dbReference type="Proteomes" id="UP001500051">
    <property type="component" value="Unassembled WGS sequence"/>
</dbReference>
<evidence type="ECO:0000313" key="3">
    <source>
        <dbReference type="Proteomes" id="UP001500051"/>
    </source>
</evidence>
<name>A0ABP7CIY0_9ACTN</name>
<feature type="region of interest" description="Disordered" evidence="1">
    <location>
        <begin position="141"/>
        <end position="175"/>
    </location>
</feature>
<comment type="caution">
    <text evidence="2">The sequence shown here is derived from an EMBL/GenBank/DDBJ whole genome shotgun (WGS) entry which is preliminary data.</text>
</comment>
<sequence length="175" mass="17986">MDSAGLLLAAVATGSCDMPSKEPLPVFGTEAQPAPNGSVIEAVDADADGLAGADMDGLLIGADEVPPAGAAVLLSIPQAAALSGSRIAAVRAARRVAFLRVFVIMLSSGDRTSSMGSSHKRIRSLGGFRMADLRTSFASGGLRVTAGPHDDPRRHYSARPSVRPDVSRDPGARPR</sequence>
<evidence type="ECO:0000313" key="2">
    <source>
        <dbReference type="EMBL" id="GAA3689720.1"/>
    </source>
</evidence>
<dbReference type="EMBL" id="BAAAYX010000002">
    <property type="protein sequence ID" value="GAA3689720.1"/>
    <property type="molecule type" value="Genomic_DNA"/>
</dbReference>
<accession>A0ABP7CIY0</accession>
<feature type="compositionally biased region" description="Basic and acidic residues" evidence="1">
    <location>
        <begin position="165"/>
        <end position="175"/>
    </location>
</feature>
<gene>
    <name evidence="2" type="ORF">GCM10022204_00520</name>
</gene>
<organism evidence="2 3">
    <name type="scientific">Microlunatus aurantiacus</name>
    <dbReference type="NCBI Taxonomy" id="446786"/>
    <lineage>
        <taxon>Bacteria</taxon>
        <taxon>Bacillati</taxon>
        <taxon>Actinomycetota</taxon>
        <taxon>Actinomycetes</taxon>
        <taxon>Propionibacteriales</taxon>
        <taxon>Propionibacteriaceae</taxon>
        <taxon>Microlunatus</taxon>
    </lineage>
</organism>
<reference evidence="3" key="1">
    <citation type="journal article" date="2019" name="Int. J. Syst. Evol. Microbiol.">
        <title>The Global Catalogue of Microorganisms (GCM) 10K type strain sequencing project: providing services to taxonomists for standard genome sequencing and annotation.</title>
        <authorList>
            <consortium name="The Broad Institute Genomics Platform"/>
            <consortium name="The Broad Institute Genome Sequencing Center for Infectious Disease"/>
            <person name="Wu L."/>
            <person name="Ma J."/>
        </authorList>
    </citation>
    <scope>NUCLEOTIDE SEQUENCE [LARGE SCALE GENOMIC DNA]</scope>
    <source>
        <strain evidence="3">JCM 16548</strain>
    </source>
</reference>
<protein>
    <submittedName>
        <fullName evidence="2">Uncharacterized protein</fullName>
    </submittedName>
</protein>
<evidence type="ECO:0000256" key="1">
    <source>
        <dbReference type="SAM" id="MobiDB-lite"/>
    </source>
</evidence>